<proteinExistence type="predicted"/>
<evidence type="ECO:0000313" key="1">
    <source>
        <dbReference type="EMBL" id="GBF92085.1"/>
    </source>
</evidence>
<dbReference type="AlphaFoldDB" id="A0A2V0P4S6"/>
<dbReference type="EMBL" id="BDRX01000029">
    <property type="protein sequence ID" value="GBF92085.1"/>
    <property type="molecule type" value="Genomic_DNA"/>
</dbReference>
<sequence>MLPRQQHMRRDAAADEELAALKAREAKSEELTQALDHPAIEGAIAKIEAKDQELQAKTLELDAKEARLTATANSKGPVAEAQWAALAAERQALAGRWMCLAEDKKALVAMQRHALRGSGSDPPPFEPGSLPVSDLCCTIVAHQVDVPMTSCCFQR</sequence>
<dbReference type="InParanoid" id="A0A2V0P4S6"/>
<keyword evidence="2" id="KW-1185">Reference proteome</keyword>
<reference evidence="1 2" key="1">
    <citation type="journal article" date="2018" name="Sci. Rep.">
        <title>Raphidocelis subcapitata (=Pseudokirchneriella subcapitata) provides an insight into genome evolution and environmental adaptations in the Sphaeropleales.</title>
        <authorList>
            <person name="Suzuki S."/>
            <person name="Yamaguchi H."/>
            <person name="Nakajima N."/>
            <person name="Kawachi M."/>
        </authorList>
    </citation>
    <scope>NUCLEOTIDE SEQUENCE [LARGE SCALE GENOMIC DNA]</scope>
    <source>
        <strain evidence="1 2">NIES-35</strain>
    </source>
</reference>
<name>A0A2V0P4S6_9CHLO</name>
<protein>
    <submittedName>
        <fullName evidence="1">Uncharacterized protein</fullName>
    </submittedName>
</protein>
<organism evidence="1 2">
    <name type="scientific">Raphidocelis subcapitata</name>
    <dbReference type="NCBI Taxonomy" id="307507"/>
    <lineage>
        <taxon>Eukaryota</taxon>
        <taxon>Viridiplantae</taxon>
        <taxon>Chlorophyta</taxon>
        <taxon>core chlorophytes</taxon>
        <taxon>Chlorophyceae</taxon>
        <taxon>CS clade</taxon>
        <taxon>Sphaeropleales</taxon>
        <taxon>Selenastraceae</taxon>
        <taxon>Raphidocelis</taxon>
    </lineage>
</organism>
<evidence type="ECO:0000313" key="2">
    <source>
        <dbReference type="Proteomes" id="UP000247498"/>
    </source>
</evidence>
<gene>
    <name evidence="1" type="ORF">Rsub_04432</name>
</gene>
<dbReference type="OrthoDB" id="10492007at2759"/>
<dbReference type="Proteomes" id="UP000247498">
    <property type="component" value="Unassembled WGS sequence"/>
</dbReference>
<accession>A0A2V0P4S6</accession>
<comment type="caution">
    <text evidence="1">The sequence shown here is derived from an EMBL/GenBank/DDBJ whole genome shotgun (WGS) entry which is preliminary data.</text>
</comment>